<dbReference type="Proteomes" id="UP000012960">
    <property type="component" value="Unplaced"/>
</dbReference>
<reference evidence="2" key="2">
    <citation type="submission" date="2021-05" db="UniProtKB">
        <authorList>
            <consortium name="EnsemblPlants"/>
        </authorList>
    </citation>
    <scope>IDENTIFICATION</scope>
    <source>
        <strain evidence="2">subsp. malaccensis</strain>
    </source>
</reference>
<evidence type="ECO:0000313" key="3">
    <source>
        <dbReference type="Proteomes" id="UP000012960"/>
    </source>
</evidence>
<name>A0A804KQE8_MUSAM</name>
<reference evidence="1" key="1">
    <citation type="submission" date="2021-03" db="EMBL/GenBank/DDBJ databases">
        <authorList>
            <consortium name="Genoscope - CEA"/>
            <person name="William W."/>
        </authorList>
    </citation>
    <scope>NUCLEOTIDE SEQUENCE</scope>
    <source>
        <strain evidence="1">Doubled-haploid Pahang</strain>
    </source>
</reference>
<proteinExistence type="predicted"/>
<keyword evidence="3" id="KW-1185">Reference proteome</keyword>
<protein>
    <submittedName>
        <fullName evidence="1">(wild Malaysian banana) hypothetical protein</fullName>
    </submittedName>
</protein>
<evidence type="ECO:0000313" key="2">
    <source>
        <dbReference type="EnsemblPlants" id="Ma09_p30340.1"/>
    </source>
</evidence>
<organism evidence="2 3">
    <name type="scientific">Musa acuminata subsp. malaccensis</name>
    <name type="common">Wild banana</name>
    <name type="synonym">Musa malaccensis</name>
    <dbReference type="NCBI Taxonomy" id="214687"/>
    <lineage>
        <taxon>Eukaryota</taxon>
        <taxon>Viridiplantae</taxon>
        <taxon>Streptophyta</taxon>
        <taxon>Embryophyta</taxon>
        <taxon>Tracheophyta</taxon>
        <taxon>Spermatophyta</taxon>
        <taxon>Magnoliopsida</taxon>
        <taxon>Liliopsida</taxon>
        <taxon>Zingiberales</taxon>
        <taxon>Musaceae</taxon>
        <taxon>Musa</taxon>
    </lineage>
</organism>
<accession>A0A804KQE8</accession>
<dbReference type="EnsemblPlants" id="Ma09_t30340.1">
    <property type="protein sequence ID" value="Ma09_p30340.1"/>
    <property type="gene ID" value="Ma09_g30340"/>
</dbReference>
<dbReference type="InParanoid" id="A0A804KQE8"/>
<gene>
    <name evidence="1" type="ORF">GSMUA_249000.1</name>
</gene>
<sequence length="35" mass="3798">MTGQLRSGADSFPSSVCMGRRSADLRCFAGFLFLL</sequence>
<dbReference type="Gramene" id="Ma09_t30340.1">
    <property type="protein sequence ID" value="Ma09_p30340.1"/>
    <property type="gene ID" value="Ma09_g30340"/>
</dbReference>
<dbReference type="EMBL" id="HG996474">
    <property type="protein sequence ID" value="CAG1836931.1"/>
    <property type="molecule type" value="Genomic_DNA"/>
</dbReference>
<evidence type="ECO:0000313" key="1">
    <source>
        <dbReference type="EMBL" id="CAG1836931.1"/>
    </source>
</evidence>
<dbReference type="AlphaFoldDB" id="A0A804KQE8"/>